<dbReference type="SUPFAM" id="SSF56112">
    <property type="entry name" value="Protein kinase-like (PK-like)"/>
    <property type="match status" value="1"/>
</dbReference>
<evidence type="ECO:0000256" key="6">
    <source>
        <dbReference type="PROSITE-ProRule" id="PRU10141"/>
    </source>
</evidence>
<protein>
    <recommendedName>
        <fullName evidence="1">non-specific serine/threonine protein kinase</fullName>
        <ecNumber evidence="1">2.7.11.1</ecNumber>
    </recommendedName>
</protein>
<feature type="domain" description="Protein kinase" evidence="8">
    <location>
        <begin position="47"/>
        <end position="349"/>
    </location>
</feature>
<keyword evidence="2" id="KW-0808">Transferase</keyword>
<dbReference type="SMART" id="SM00220">
    <property type="entry name" value="S_TKc"/>
    <property type="match status" value="1"/>
</dbReference>
<accession>A0A1X7QZ67</accession>
<name>A0A1X7QZ67_9SACH</name>
<dbReference type="PROSITE" id="PS00107">
    <property type="entry name" value="PROTEIN_KINASE_ATP"/>
    <property type="match status" value="1"/>
</dbReference>
<dbReference type="PROSITE" id="PS00108">
    <property type="entry name" value="PROTEIN_KINASE_ST"/>
    <property type="match status" value="1"/>
</dbReference>
<feature type="binding site" evidence="6">
    <location>
        <position position="76"/>
    </location>
    <ligand>
        <name>ATP</name>
        <dbReference type="ChEBI" id="CHEBI:30616"/>
    </ligand>
</feature>
<feature type="region of interest" description="Disordered" evidence="7">
    <location>
        <begin position="377"/>
        <end position="399"/>
    </location>
</feature>
<dbReference type="PANTHER" id="PTHR24348:SF22">
    <property type="entry name" value="NON-SPECIFIC SERINE_THREONINE PROTEIN KINASE"/>
    <property type="match status" value="1"/>
</dbReference>
<dbReference type="Pfam" id="PF00069">
    <property type="entry name" value="Pkinase"/>
    <property type="match status" value="1"/>
</dbReference>
<dbReference type="EC" id="2.7.11.1" evidence="1"/>
<reference evidence="9 10" key="1">
    <citation type="submission" date="2017-04" db="EMBL/GenBank/DDBJ databases">
        <authorList>
            <person name="Afonso C.L."/>
            <person name="Miller P.J."/>
            <person name="Scott M.A."/>
            <person name="Spackman E."/>
            <person name="Goraichik I."/>
            <person name="Dimitrov K.M."/>
            <person name="Suarez D.L."/>
            <person name="Swayne D.E."/>
        </authorList>
    </citation>
    <scope>NUCLEOTIDE SEQUENCE [LARGE SCALE GENOMIC DNA]</scope>
</reference>
<sequence length="655" mass="74819">MTSDISNTTTTGNNNNNNMNDDSTIIETDRVFISYNPISRLHNLNNCEIINELGTGYFSKVKKGFVYSCNKLVAVKILNKSFENNNLIINNEIKIFKLINNKNNNIIKLFEIINDIKSKKIYLVLEYCSIGEIKWHSNDIHAIKSIGPSQFTILRCREMFTDIIKGLKFLHDLNIIHRDIKPSNLLIDRYGTVKISDFGISKIISLSENNYLNFFNKTVGTPVFYSPEICLGNETWSIFNISKDDMNDNDSFLNIAFKSDIWALGITLFCVIFGKIPFYTKFELDLFEMIINNDPNYPTIDSIKLIQSDNEKIPNDEEYKMIKSLFLKLLKKNPLERPSINDLQNDPFVLPERYKSELVTQEALMNYDLDLSISEDFSEEEEKDNDNNNNNNNNYNDENPIFKNRAVDLPMCSSFSSLDSFYTESYFTNQPQQQPQQLDNGSYTLKRPNLKHSMSSNLMMTPLENVDTGSKRSASSTSSIVHFTSTKSNYTNQYNGIRSWTPEFISGTPSEIPSAMNIPLIGDLDNNDPNVLSINDQHSIKKSNDSLEQEQNIKRGDFFNTTTTNTSDNNKISNNNLISSSMSSFSSLQSSLSQENSELVMTSENVSLNNILIQPRGNYDLTPEKVDDVHESDDELFFEISPSKARRGRRGRTSN</sequence>
<dbReference type="PANTHER" id="PTHR24348">
    <property type="entry name" value="SERINE/THREONINE-PROTEIN KINASE UNC-51-RELATED"/>
    <property type="match status" value="1"/>
</dbReference>
<dbReference type="AlphaFoldDB" id="A0A1X7QZ67"/>
<keyword evidence="10" id="KW-1185">Reference proteome</keyword>
<dbReference type="GO" id="GO:0016020">
    <property type="term" value="C:membrane"/>
    <property type="evidence" value="ECO:0007669"/>
    <property type="project" value="TreeGrafter"/>
</dbReference>
<dbReference type="InterPro" id="IPR000719">
    <property type="entry name" value="Prot_kinase_dom"/>
</dbReference>
<evidence type="ECO:0000259" key="8">
    <source>
        <dbReference type="PROSITE" id="PS50011"/>
    </source>
</evidence>
<dbReference type="InterPro" id="IPR017441">
    <property type="entry name" value="Protein_kinase_ATP_BS"/>
</dbReference>
<dbReference type="InterPro" id="IPR011009">
    <property type="entry name" value="Kinase-like_dom_sf"/>
</dbReference>
<evidence type="ECO:0000313" key="9">
    <source>
        <dbReference type="EMBL" id="SMN18514.1"/>
    </source>
</evidence>
<organism evidence="9 10">
    <name type="scientific">Maudiozyma saulgeensis</name>
    <dbReference type="NCBI Taxonomy" id="1789683"/>
    <lineage>
        <taxon>Eukaryota</taxon>
        <taxon>Fungi</taxon>
        <taxon>Dikarya</taxon>
        <taxon>Ascomycota</taxon>
        <taxon>Saccharomycotina</taxon>
        <taxon>Saccharomycetes</taxon>
        <taxon>Saccharomycetales</taxon>
        <taxon>Saccharomycetaceae</taxon>
        <taxon>Maudiozyma</taxon>
    </lineage>
</organism>
<dbReference type="Proteomes" id="UP000196158">
    <property type="component" value="Unassembled WGS sequence"/>
</dbReference>
<keyword evidence="5 6" id="KW-0067">ATP-binding</keyword>
<dbReference type="Gene3D" id="1.10.510.10">
    <property type="entry name" value="Transferase(Phosphotransferase) domain 1"/>
    <property type="match status" value="1"/>
</dbReference>
<evidence type="ECO:0000256" key="5">
    <source>
        <dbReference type="ARBA" id="ARBA00022840"/>
    </source>
</evidence>
<feature type="region of interest" description="Disordered" evidence="7">
    <location>
        <begin position="1"/>
        <end position="22"/>
    </location>
</feature>
<dbReference type="PROSITE" id="PS50011">
    <property type="entry name" value="PROTEIN_KINASE_DOM"/>
    <property type="match status" value="1"/>
</dbReference>
<dbReference type="GO" id="GO:0005524">
    <property type="term" value="F:ATP binding"/>
    <property type="evidence" value="ECO:0007669"/>
    <property type="project" value="UniProtKB-UniRule"/>
</dbReference>
<dbReference type="GO" id="GO:0010506">
    <property type="term" value="P:regulation of autophagy"/>
    <property type="evidence" value="ECO:0007669"/>
    <property type="project" value="InterPro"/>
</dbReference>
<dbReference type="GO" id="GO:0005776">
    <property type="term" value="C:autophagosome"/>
    <property type="evidence" value="ECO:0007669"/>
    <property type="project" value="TreeGrafter"/>
</dbReference>
<dbReference type="GO" id="GO:0000045">
    <property type="term" value="P:autophagosome assembly"/>
    <property type="evidence" value="ECO:0007669"/>
    <property type="project" value="TreeGrafter"/>
</dbReference>
<dbReference type="GO" id="GO:0004674">
    <property type="term" value="F:protein serine/threonine kinase activity"/>
    <property type="evidence" value="ECO:0007669"/>
    <property type="project" value="UniProtKB-EC"/>
</dbReference>
<evidence type="ECO:0000256" key="1">
    <source>
        <dbReference type="ARBA" id="ARBA00012513"/>
    </source>
</evidence>
<proteinExistence type="predicted"/>
<dbReference type="GO" id="GO:0005829">
    <property type="term" value="C:cytosol"/>
    <property type="evidence" value="ECO:0007669"/>
    <property type="project" value="TreeGrafter"/>
</dbReference>
<evidence type="ECO:0000313" key="10">
    <source>
        <dbReference type="Proteomes" id="UP000196158"/>
    </source>
</evidence>
<dbReference type="GO" id="GO:0000407">
    <property type="term" value="C:phagophore assembly site"/>
    <property type="evidence" value="ECO:0007669"/>
    <property type="project" value="TreeGrafter"/>
</dbReference>
<gene>
    <name evidence="9" type="ORF">KASA_0Q10076G</name>
</gene>
<keyword evidence="4 9" id="KW-0418">Kinase</keyword>
<evidence type="ECO:0000256" key="7">
    <source>
        <dbReference type="SAM" id="MobiDB-lite"/>
    </source>
</evidence>
<dbReference type="EMBL" id="FXLY01000002">
    <property type="protein sequence ID" value="SMN18514.1"/>
    <property type="molecule type" value="Genomic_DNA"/>
</dbReference>
<dbReference type="STRING" id="1789683.A0A1X7QZ67"/>
<evidence type="ECO:0000256" key="4">
    <source>
        <dbReference type="ARBA" id="ARBA00022777"/>
    </source>
</evidence>
<feature type="region of interest" description="Disordered" evidence="7">
    <location>
        <begin position="429"/>
        <end position="449"/>
    </location>
</feature>
<feature type="compositionally biased region" description="Low complexity" evidence="7">
    <location>
        <begin position="387"/>
        <end position="399"/>
    </location>
</feature>
<dbReference type="OrthoDB" id="68483at2759"/>
<evidence type="ECO:0000256" key="3">
    <source>
        <dbReference type="ARBA" id="ARBA00022741"/>
    </source>
</evidence>
<dbReference type="InterPro" id="IPR045269">
    <property type="entry name" value="Atg1-like"/>
</dbReference>
<dbReference type="InterPro" id="IPR008271">
    <property type="entry name" value="Ser/Thr_kinase_AS"/>
</dbReference>
<keyword evidence="3 6" id="KW-0547">Nucleotide-binding</keyword>
<evidence type="ECO:0000256" key="2">
    <source>
        <dbReference type="ARBA" id="ARBA00022679"/>
    </source>
</evidence>